<organism evidence="2 3">
    <name type="scientific">Dioscorea cayennensis subsp. rotundata</name>
    <name type="common">White Guinea yam</name>
    <name type="synonym">Dioscorea rotundata</name>
    <dbReference type="NCBI Taxonomy" id="55577"/>
    <lineage>
        <taxon>Eukaryota</taxon>
        <taxon>Viridiplantae</taxon>
        <taxon>Streptophyta</taxon>
        <taxon>Embryophyta</taxon>
        <taxon>Tracheophyta</taxon>
        <taxon>Spermatophyta</taxon>
        <taxon>Magnoliopsida</taxon>
        <taxon>Liliopsida</taxon>
        <taxon>Dioscoreales</taxon>
        <taxon>Dioscoreaceae</taxon>
        <taxon>Dioscorea</taxon>
    </lineage>
</organism>
<keyword evidence="1" id="KW-0472">Membrane</keyword>
<gene>
    <name evidence="3" type="primary">LOC120260081</name>
</gene>
<dbReference type="PANTHER" id="PTHR33358:SF12">
    <property type="entry name" value="F-BOX PROTEIN WITH A DOMAIN PROTEIN"/>
    <property type="match status" value="1"/>
</dbReference>
<proteinExistence type="predicted"/>
<sequence length="336" mass="38266">MKQLHTIAEAASDRAEMHSIIGAQRNNWHHLLFHSINSINFSASFMACMANSTAPHHPAFLTFLAFKFSSVFLYATVTAFIILVNKIQPSQLAEEQRNATRLFKQLEKSIYSTLELETPSIMDVEMAMERVLALDKAYPLPLLPGMLEKFPKMVKPTIWWPEMKKRKEEVQVRKEVDEEMKGVLKVLKMKDEKQYLDCGELFLRINKVLSVLGPIIAGMGAVGAVFIGWPELRGVPEFMAMVGGVIGVVVNSMQHGWQVGMLFELMRNCAGYYRRLVEEIEFSLEEKKREDDEEMFKLKIALCLGRSVSEFKDFASYASSSCEDDEKIEVFAGKLF</sequence>
<dbReference type="AlphaFoldDB" id="A0AB40B8S1"/>
<dbReference type="GeneID" id="120260081"/>
<dbReference type="Proteomes" id="UP001515500">
    <property type="component" value="Chromosome 5"/>
</dbReference>
<dbReference type="Pfam" id="PF14476">
    <property type="entry name" value="Chloroplast_duf"/>
    <property type="match status" value="1"/>
</dbReference>
<reference evidence="3" key="1">
    <citation type="submission" date="2025-08" db="UniProtKB">
        <authorList>
            <consortium name="RefSeq"/>
        </authorList>
    </citation>
    <scope>IDENTIFICATION</scope>
</reference>
<dbReference type="RefSeq" id="XP_039123459.1">
    <property type="nucleotide sequence ID" value="XM_039267525.1"/>
</dbReference>
<protein>
    <submittedName>
        <fullName evidence="3">Probable F-box protein At4g22030</fullName>
    </submittedName>
</protein>
<evidence type="ECO:0000256" key="1">
    <source>
        <dbReference type="SAM" id="Phobius"/>
    </source>
</evidence>
<evidence type="ECO:0000313" key="2">
    <source>
        <dbReference type="Proteomes" id="UP001515500"/>
    </source>
</evidence>
<keyword evidence="2" id="KW-1185">Reference proteome</keyword>
<accession>A0AB40B8S1</accession>
<name>A0AB40B8S1_DIOCR</name>
<keyword evidence="1" id="KW-1133">Transmembrane helix</keyword>
<keyword evidence="1" id="KW-0812">Transmembrane</keyword>
<feature type="transmembrane region" description="Helical" evidence="1">
    <location>
        <begin position="208"/>
        <end position="229"/>
    </location>
</feature>
<dbReference type="PANTHER" id="PTHR33358">
    <property type="entry name" value="F-BOX PROTEIN WITH A DOMAIN PROTEIN"/>
    <property type="match status" value="1"/>
</dbReference>
<evidence type="ECO:0000313" key="3">
    <source>
        <dbReference type="RefSeq" id="XP_039123459.1"/>
    </source>
</evidence>
<dbReference type="InterPro" id="IPR027949">
    <property type="entry name" value="Chloroplast_duf"/>
</dbReference>
<feature type="transmembrane region" description="Helical" evidence="1">
    <location>
        <begin position="59"/>
        <end position="84"/>
    </location>
</feature>